<accession>A0ABW3WF39</accession>
<dbReference type="RefSeq" id="WP_002935894.1">
    <property type="nucleotide sequence ID" value="NZ_JARQZE010000002.1"/>
</dbReference>
<reference evidence="3" key="1">
    <citation type="journal article" date="2019" name="Int. J. Syst. Evol. Microbiol.">
        <title>The Global Catalogue of Microorganisms (GCM) 10K type strain sequencing project: providing services to taxonomists for standard genome sequencing and annotation.</title>
        <authorList>
            <consortium name="The Broad Institute Genomics Platform"/>
            <consortium name="The Broad Institute Genome Sequencing Center for Infectious Disease"/>
            <person name="Wu L."/>
            <person name="Ma J."/>
        </authorList>
    </citation>
    <scope>NUCLEOTIDE SEQUENCE [LARGE SCALE GENOMIC DNA]</scope>
    <source>
        <strain evidence="3">CCUG 48884</strain>
    </source>
</reference>
<feature type="region of interest" description="Disordered" evidence="1">
    <location>
        <begin position="64"/>
        <end position="103"/>
    </location>
</feature>
<dbReference type="EMBL" id="JBHTMC010000024">
    <property type="protein sequence ID" value="MFD1264464.1"/>
    <property type="molecule type" value="Genomic_DNA"/>
</dbReference>
<sequence length="194" mass="21017">MNQDWQGLSPEDELERADDLLNQADALLKRHQAKDDAGGMDWYPTPELDEDDLPILTEVVEDFALPPDWPATSAPHATGFERPPTPPPKAHASSVQAPTSAGADHSAALQAALSSRLAEKLVELDTEIAREIGLWVSTEMPQILSRELDGLASRLQAEMQAHLRATLLPELSARVGRLLDDAGAPQAVKPPSRT</sequence>
<evidence type="ECO:0000313" key="2">
    <source>
        <dbReference type="EMBL" id="MFD1264464.1"/>
    </source>
</evidence>
<protein>
    <recommendedName>
        <fullName evidence="4">DUF2486 family protein</fullName>
    </recommendedName>
</protein>
<organism evidence="2 3">
    <name type="scientific">Thauera mechernichensis</name>
    <dbReference type="NCBI Taxonomy" id="82788"/>
    <lineage>
        <taxon>Bacteria</taxon>
        <taxon>Pseudomonadati</taxon>
        <taxon>Pseudomonadota</taxon>
        <taxon>Betaproteobacteria</taxon>
        <taxon>Rhodocyclales</taxon>
        <taxon>Zoogloeaceae</taxon>
        <taxon>Thauera</taxon>
    </lineage>
</organism>
<dbReference type="Proteomes" id="UP001597158">
    <property type="component" value="Unassembled WGS sequence"/>
</dbReference>
<evidence type="ECO:0008006" key="4">
    <source>
        <dbReference type="Google" id="ProtNLM"/>
    </source>
</evidence>
<keyword evidence="3" id="KW-1185">Reference proteome</keyword>
<gene>
    <name evidence="2" type="ORF">ACFQ4M_12825</name>
</gene>
<name>A0ABW3WF39_9RHOO</name>
<comment type="caution">
    <text evidence="2">The sequence shown here is derived from an EMBL/GenBank/DDBJ whole genome shotgun (WGS) entry which is preliminary data.</text>
</comment>
<feature type="region of interest" description="Disordered" evidence="1">
    <location>
        <begin position="1"/>
        <end position="20"/>
    </location>
</feature>
<proteinExistence type="predicted"/>
<evidence type="ECO:0000313" key="3">
    <source>
        <dbReference type="Proteomes" id="UP001597158"/>
    </source>
</evidence>
<evidence type="ECO:0000256" key="1">
    <source>
        <dbReference type="SAM" id="MobiDB-lite"/>
    </source>
</evidence>